<keyword evidence="5" id="KW-1185">Reference proteome</keyword>
<keyword evidence="1" id="KW-0547">Nucleotide-binding</keyword>
<dbReference type="Proteomes" id="UP000054248">
    <property type="component" value="Unassembled WGS sequence"/>
</dbReference>
<feature type="compositionally biased region" description="Low complexity" evidence="3">
    <location>
        <begin position="35"/>
        <end position="45"/>
    </location>
</feature>
<dbReference type="SUPFAM" id="SSF53067">
    <property type="entry name" value="Actin-like ATPase domain"/>
    <property type="match status" value="1"/>
</dbReference>
<dbReference type="Pfam" id="PF00012">
    <property type="entry name" value="HSP70"/>
    <property type="match status" value="1"/>
</dbReference>
<dbReference type="STRING" id="1051891.A0A0C3Q8C2"/>
<evidence type="ECO:0000313" key="4">
    <source>
        <dbReference type="EMBL" id="KIO20516.1"/>
    </source>
</evidence>
<evidence type="ECO:0000256" key="2">
    <source>
        <dbReference type="ARBA" id="ARBA00022840"/>
    </source>
</evidence>
<evidence type="ECO:0000313" key="5">
    <source>
        <dbReference type="Proteomes" id="UP000054248"/>
    </source>
</evidence>
<dbReference type="Gene3D" id="3.30.420.40">
    <property type="match status" value="1"/>
</dbReference>
<gene>
    <name evidence="4" type="ORF">M407DRAFT_29832</name>
</gene>
<dbReference type="AlphaFoldDB" id="A0A0C3Q8C2"/>
<dbReference type="GO" id="GO:0005524">
    <property type="term" value="F:ATP binding"/>
    <property type="evidence" value="ECO:0007669"/>
    <property type="project" value="UniProtKB-KW"/>
</dbReference>
<organism evidence="4 5">
    <name type="scientific">Tulasnella calospora MUT 4182</name>
    <dbReference type="NCBI Taxonomy" id="1051891"/>
    <lineage>
        <taxon>Eukaryota</taxon>
        <taxon>Fungi</taxon>
        <taxon>Dikarya</taxon>
        <taxon>Basidiomycota</taxon>
        <taxon>Agaricomycotina</taxon>
        <taxon>Agaricomycetes</taxon>
        <taxon>Cantharellales</taxon>
        <taxon>Tulasnellaceae</taxon>
        <taxon>Tulasnella</taxon>
    </lineage>
</organism>
<protein>
    <submittedName>
        <fullName evidence="4">Uncharacterized protein</fullName>
    </submittedName>
</protein>
<reference evidence="5" key="2">
    <citation type="submission" date="2015-01" db="EMBL/GenBank/DDBJ databases">
        <title>Evolutionary Origins and Diversification of the Mycorrhizal Mutualists.</title>
        <authorList>
            <consortium name="DOE Joint Genome Institute"/>
            <consortium name="Mycorrhizal Genomics Consortium"/>
            <person name="Kohler A."/>
            <person name="Kuo A."/>
            <person name="Nagy L.G."/>
            <person name="Floudas D."/>
            <person name="Copeland A."/>
            <person name="Barry K.W."/>
            <person name="Cichocki N."/>
            <person name="Veneault-Fourrey C."/>
            <person name="LaButti K."/>
            <person name="Lindquist E.A."/>
            <person name="Lipzen A."/>
            <person name="Lundell T."/>
            <person name="Morin E."/>
            <person name="Murat C."/>
            <person name="Riley R."/>
            <person name="Ohm R."/>
            <person name="Sun H."/>
            <person name="Tunlid A."/>
            <person name="Henrissat B."/>
            <person name="Grigoriev I.V."/>
            <person name="Hibbett D.S."/>
            <person name="Martin F."/>
        </authorList>
    </citation>
    <scope>NUCLEOTIDE SEQUENCE [LARGE SCALE GENOMIC DNA]</scope>
    <source>
        <strain evidence="5">MUT 4182</strain>
    </source>
</reference>
<dbReference type="InterPro" id="IPR013126">
    <property type="entry name" value="Hsp_70_fam"/>
</dbReference>
<sequence length="316" mass="35145">MSDTSNTLQIHSRYFANLMAMDLHESWCDSDSDSGSDGSSDSAHSSEFDNPLYAERGEIADAAKFGRKLAVVINGMAQLARDKDDPENVLGLYPKQFAFLVRADPDRQTYRIFHPSSNGVLKLRLALTAPMPVVAQSAISLFYRWRAGHMASNDAGIIVHSTEQGLQTELKTVQDALEARMEELEKAVVTVPVTSTSDHQECQCLLSVDDDVKFEVLTAAGDPYLGGEDFEQPHRRLHGPAVQEDVSKDYRTLGKLKHEVEKAKLTHSSQISNKLVIESFEDGNSFSKTFTHEPNSVRSSLWALLARRYSPRTEGR</sequence>
<name>A0A0C3Q8C2_9AGAM</name>
<reference evidence="4 5" key="1">
    <citation type="submission" date="2014-04" db="EMBL/GenBank/DDBJ databases">
        <authorList>
            <consortium name="DOE Joint Genome Institute"/>
            <person name="Kuo A."/>
            <person name="Girlanda M."/>
            <person name="Perotto S."/>
            <person name="Kohler A."/>
            <person name="Nagy L.G."/>
            <person name="Floudas D."/>
            <person name="Copeland A."/>
            <person name="Barry K.W."/>
            <person name="Cichocki N."/>
            <person name="Veneault-Fourrey C."/>
            <person name="LaButti K."/>
            <person name="Lindquist E.A."/>
            <person name="Lipzen A."/>
            <person name="Lundell T."/>
            <person name="Morin E."/>
            <person name="Murat C."/>
            <person name="Sun H."/>
            <person name="Tunlid A."/>
            <person name="Henrissat B."/>
            <person name="Grigoriev I.V."/>
            <person name="Hibbett D.S."/>
            <person name="Martin F."/>
            <person name="Nordberg H.P."/>
            <person name="Cantor M.N."/>
            <person name="Hua S.X."/>
        </authorList>
    </citation>
    <scope>NUCLEOTIDE SEQUENCE [LARGE SCALE GENOMIC DNA]</scope>
    <source>
        <strain evidence="4 5">MUT 4182</strain>
    </source>
</reference>
<accession>A0A0C3Q8C2</accession>
<dbReference type="EMBL" id="KN823171">
    <property type="protein sequence ID" value="KIO20516.1"/>
    <property type="molecule type" value="Genomic_DNA"/>
</dbReference>
<keyword evidence="2" id="KW-0067">ATP-binding</keyword>
<dbReference type="InterPro" id="IPR043129">
    <property type="entry name" value="ATPase_NBD"/>
</dbReference>
<evidence type="ECO:0000256" key="1">
    <source>
        <dbReference type="ARBA" id="ARBA00022741"/>
    </source>
</evidence>
<dbReference type="Gene3D" id="3.90.640.10">
    <property type="entry name" value="Actin, Chain A, domain 4"/>
    <property type="match status" value="1"/>
</dbReference>
<dbReference type="GO" id="GO:0140662">
    <property type="term" value="F:ATP-dependent protein folding chaperone"/>
    <property type="evidence" value="ECO:0007669"/>
    <property type="project" value="InterPro"/>
</dbReference>
<evidence type="ECO:0000256" key="3">
    <source>
        <dbReference type="SAM" id="MobiDB-lite"/>
    </source>
</evidence>
<dbReference type="HOGENOM" id="CLU_880527_0_0_1"/>
<proteinExistence type="predicted"/>
<feature type="region of interest" description="Disordered" evidence="3">
    <location>
        <begin position="29"/>
        <end position="48"/>
    </location>
</feature>